<dbReference type="PANTHER" id="PTHR43316">
    <property type="entry name" value="HYDROLASE, HALOACID DELAHOGENASE-RELATED"/>
    <property type="match status" value="1"/>
</dbReference>
<dbReference type="PANTHER" id="PTHR43316:SF3">
    <property type="entry name" value="HALOACID DEHALOGENASE, TYPE II (AFU_ORTHOLOGUE AFUA_2G07750)-RELATED"/>
    <property type="match status" value="1"/>
</dbReference>
<dbReference type="SUPFAM" id="SSF56784">
    <property type="entry name" value="HAD-like"/>
    <property type="match status" value="1"/>
</dbReference>
<protein>
    <recommendedName>
        <fullName evidence="4">HAD family hydrolase</fullName>
    </recommendedName>
</protein>
<evidence type="ECO:0000256" key="1">
    <source>
        <dbReference type="ARBA" id="ARBA00022801"/>
    </source>
</evidence>
<gene>
    <name evidence="2" type="ORF">UQ64_28890</name>
</gene>
<proteinExistence type="predicted"/>
<dbReference type="EMBL" id="LCZJ02000037">
    <property type="protein sequence ID" value="KTD84178.1"/>
    <property type="molecule type" value="Genomic_DNA"/>
</dbReference>
<organism evidence="2 3">
    <name type="scientific">Paenibacillus etheri</name>
    <dbReference type="NCBI Taxonomy" id="1306852"/>
    <lineage>
        <taxon>Bacteria</taxon>
        <taxon>Bacillati</taxon>
        <taxon>Bacillota</taxon>
        <taxon>Bacilli</taxon>
        <taxon>Bacillales</taxon>
        <taxon>Paenibacillaceae</taxon>
        <taxon>Paenibacillus</taxon>
    </lineage>
</organism>
<dbReference type="InterPro" id="IPR051540">
    <property type="entry name" value="S-2-haloacid_dehalogenase"/>
</dbReference>
<dbReference type="AlphaFoldDB" id="A0A0W1ASE3"/>
<dbReference type="OrthoDB" id="264363at2"/>
<dbReference type="RefSeq" id="WP_060626249.1">
    <property type="nucleotide sequence ID" value="NZ_LCZJ02000037.1"/>
</dbReference>
<accession>A0A0W1ASE3</accession>
<dbReference type="Proteomes" id="UP000054709">
    <property type="component" value="Unassembled WGS sequence"/>
</dbReference>
<dbReference type="NCBIfam" id="TIGR01549">
    <property type="entry name" value="HAD-SF-IA-v1"/>
    <property type="match status" value="1"/>
</dbReference>
<dbReference type="Gene3D" id="1.10.150.750">
    <property type="match status" value="1"/>
</dbReference>
<dbReference type="InterPro" id="IPR036412">
    <property type="entry name" value="HAD-like_sf"/>
</dbReference>
<keyword evidence="3" id="KW-1185">Reference proteome</keyword>
<comment type="caution">
    <text evidence="2">The sequence shown here is derived from an EMBL/GenBank/DDBJ whole genome shotgun (WGS) entry which is preliminary data.</text>
</comment>
<name>A0A0W1ASE3_9BACL</name>
<keyword evidence="1" id="KW-0378">Hydrolase</keyword>
<reference evidence="2 3" key="1">
    <citation type="journal article" date="2015" name="Int. Biodeterior. Biodegradation">
        <title>Physiological and genetic screening methods for the isolation of methyl tert-butyl ether-degrading bacteria for bioremediation purposes.</title>
        <authorList>
            <person name="Guisado I.M."/>
            <person name="Purswani J."/>
            <person name="Gonzalez Lopez J."/>
            <person name="Pozo C."/>
        </authorList>
    </citation>
    <scope>NUCLEOTIDE SEQUENCE [LARGE SCALE GENOMIC DNA]</scope>
    <source>
        <strain evidence="2 3">SH7</strain>
    </source>
</reference>
<evidence type="ECO:0000313" key="2">
    <source>
        <dbReference type="EMBL" id="KTD84178.1"/>
    </source>
</evidence>
<dbReference type="InterPro" id="IPR006439">
    <property type="entry name" value="HAD-SF_hydro_IA"/>
</dbReference>
<evidence type="ECO:0000313" key="3">
    <source>
        <dbReference type="Proteomes" id="UP000054709"/>
    </source>
</evidence>
<dbReference type="Pfam" id="PF13242">
    <property type="entry name" value="Hydrolase_like"/>
    <property type="match status" value="1"/>
</dbReference>
<evidence type="ECO:0008006" key="4">
    <source>
        <dbReference type="Google" id="ProtNLM"/>
    </source>
</evidence>
<dbReference type="InterPro" id="IPR023214">
    <property type="entry name" value="HAD_sf"/>
</dbReference>
<dbReference type="Gene3D" id="3.40.50.1000">
    <property type="entry name" value="HAD superfamily/HAD-like"/>
    <property type="match status" value="1"/>
</dbReference>
<sequence length="224" mass="26292">MNNFKVISLDMFQTLVNLDNRTLKMWEEILGDPYNIVTAQKHQSMLLAHYFDIASRIRTEQTFVLTKEIYRECFERVFAELNMTYDSSAAVSILVHEHTQAEFYKETLDFIEYITAKYEVCIVSDTDEDMLPPFYGEYRIRLFASESYKSYKNDHNNLMFQEIIKMYGVEPGQILHIGDTPSDILGAQRAGIQACWINRKQQPWNQEQAPDYTVHTLDELTDIL</sequence>
<dbReference type="GO" id="GO:0016787">
    <property type="term" value="F:hydrolase activity"/>
    <property type="evidence" value="ECO:0007669"/>
    <property type="project" value="UniProtKB-KW"/>
</dbReference>